<feature type="domain" description="Peptidase M56" evidence="3">
    <location>
        <begin position="79"/>
        <end position="171"/>
    </location>
</feature>
<feature type="transmembrane region" description="Helical" evidence="1">
    <location>
        <begin position="181"/>
        <end position="203"/>
    </location>
</feature>
<protein>
    <submittedName>
        <fullName evidence="4">Energy transducer TonB</fullName>
    </submittedName>
</protein>
<dbReference type="Pfam" id="PF03544">
    <property type="entry name" value="TonB_C"/>
    <property type="match status" value="1"/>
</dbReference>
<reference evidence="4" key="2">
    <citation type="submission" date="2021-04" db="EMBL/GenBank/DDBJ databases">
        <authorList>
            <person name="Gilroy R."/>
        </authorList>
    </citation>
    <scope>NUCLEOTIDE SEQUENCE</scope>
    <source>
        <strain evidence="4">CHK169-11906</strain>
    </source>
</reference>
<evidence type="ECO:0000259" key="3">
    <source>
        <dbReference type="Pfam" id="PF05569"/>
    </source>
</evidence>
<dbReference type="GO" id="GO:0031992">
    <property type="term" value="F:energy transducer activity"/>
    <property type="evidence" value="ECO:0007669"/>
    <property type="project" value="TreeGrafter"/>
</dbReference>
<dbReference type="AlphaFoldDB" id="A0A9D2L2E3"/>
<gene>
    <name evidence="4" type="ORF">H9779_02855</name>
</gene>
<organism evidence="4 5">
    <name type="scientific">Candidatus Alistipes avicola</name>
    <dbReference type="NCBI Taxonomy" id="2838432"/>
    <lineage>
        <taxon>Bacteria</taxon>
        <taxon>Pseudomonadati</taxon>
        <taxon>Bacteroidota</taxon>
        <taxon>Bacteroidia</taxon>
        <taxon>Bacteroidales</taxon>
        <taxon>Rikenellaceae</taxon>
        <taxon>Alistipes</taxon>
    </lineage>
</organism>
<sequence>MNSTGSSLTLLYGFYTAGALLLLINLLHQIWGIIRLRRSSGIEQIGDIKLIRHSKPLPPFSFLHTIYINRDTPSELLPAILMHEESHIRHHHSYERILIEGLKIFYWWNPFLWIAARDVEAVQEFEADHDVIVQGYRPAAYMEILFKQLFGYSPDIANGLRNSLIKKRLKMMTTERKSRYALLRLAATVPVTLTLLVAFGFTAKAAEEAPQQKEKSDMIFSQVDNTPQIEAPTPDEAPFKGNEVDVMPKFGNGGLDVFTNWVGSRLKYPDINVEGMVLAQFVIRSDGTLTDIEILRSPDQAFSQEVTRILSTSPRWTPGIKEGENVSVTFMLPIEFKSTEKRAK</sequence>
<evidence type="ECO:0000259" key="2">
    <source>
        <dbReference type="Pfam" id="PF03544"/>
    </source>
</evidence>
<name>A0A9D2L2E3_9BACT</name>
<accession>A0A9D2L2E3</accession>
<keyword evidence="1" id="KW-0472">Membrane</keyword>
<dbReference type="Proteomes" id="UP000824259">
    <property type="component" value="Unassembled WGS sequence"/>
</dbReference>
<dbReference type="SUPFAM" id="SSF74653">
    <property type="entry name" value="TolA/TonB C-terminal domain"/>
    <property type="match status" value="1"/>
</dbReference>
<dbReference type="EMBL" id="DWYR01000009">
    <property type="protein sequence ID" value="HJA98526.1"/>
    <property type="molecule type" value="Genomic_DNA"/>
</dbReference>
<reference evidence="4" key="1">
    <citation type="journal article" date="2021" name="PeerJ">
        <title>Extensive microbial diversity within the chicken gut microbiome revealed by metagenomics and culture.</title>
        <authorList>
            <person name="Gilroy R."/>
            <person name="Ravi A."/>
            <person name="Getino M."/>
            <person name="Pursley I."/>
            <person name="Horton D.L."/>
            <person name="Alikhan N.F."/>
            <person name="Baker D."/>
            <person name="Gharbi K."/>
            <person name="Hall N."/>
            <person name="Watson M."/>
            <person name="Adriaenssens E.M."/>
            <person name="Foster-Nyarko E."/>
            <person name="Jarju S."/>
            <person name="Secka A."/>
            <person name="Antonio M."/>
            <person name="Oren A."/>
            <person name="Chaudhuri R.R."/>
            <person name="La Ragione R."/>
            <person name="Hildebrand F."/>
            <person name="Pallen M.J."/>
        </authorList>
    </citation>
    <scope>NUCLEOTIDE SEQUENCE</scope>
    <source>
        <strain evidence="4">CHK169-11906</strain>
    </source>
</reference>
<keyword evidence="1" id="KW-0812">Transmembrane</keyword>
<evidence type="ECO:0000256" key="1">
    <source>
        <dbReference type="SAM" id="Phobius"/>
    </source>
</evidence>
<dbReference type="PANTHER" id="PTHR33446:SF2">
    <property type="entry name" value="PROTEIN TONB"/>
    <property type="match status" value="1"/>
</dbReference>
<dbReference type="GO" id="GO:0098797">
    <property type="term" value="C:plasma membrane protein complex"/>
    <property type="evidence" value="ECO:0007669"/>
    <property type="project" value="TreeGrafter"/>
</dbReference>
<dbReference type="InterPro" id="IPR037682">
    <property type="entry name" value="TonB_C"/>
</dbReference>
<dbReference type="Pfam" id="PF05569">
    <property type="entry name" value="Peptidase_M56"/>
    <property type="match status" value="1"/>
</dbReference>
<dbReference type="InterPro" id="IPR008756">
    <property type="entry name" value="Peptidase_M56"/>
</dbReference>
<dbReference type="InterPro" id="IPR051045">
    <property type="entry name" value="TonB-dependent_transducer"/>
</dbReference>
<evidence type="ECO:0000313" key="5">
    <source>
        <dbReference type="Proteomes" id="UP000824259"/>
    </source>
</evidence>
<dbReference type="PANTHER" id="PTHR33446">
    <property type="entry name" value="PROTEIN TONB-RELATED"/>
    <property type="match status" value="1"/>
</dbReference>
<proteinExistence type="predicted"/>
<dbReference type="Gene3D" id="3.30.1150.10">
    <property type="match status" value="1"/>
</dbReference>
<evidence type="ECO:0000313" key="4">
    <source>
        <dbReference type="EMBL" id="HJA98526.1"/>
    </source>
</evidence>
<feature type="domain" description="TonB C-terminal" evidence="2">
    <location>
        <begin position="272"/>
        <end position="337"/>
    </location>
</feature>
<dbReference type="GO" id="GO:0055085">
    <property type="term" value="P:transmembrane transport"/>
    <property type="evidence" value="ECO:0007669"/>
    <property type="project" value="InterPro"/>
</dbReference>
<feature type="transmembrane region" description="Helical" evidence="1">
    <location>
        <begin position="12"/>
        <end position="34"/>
    </location>
</feature>
<comment type="caution">
    <text evidence="4">The sequence shown here is derived from an EMBL/GenBank/DDBJ whole genome shotgun (WGS) entry which is preliminary data.</text>
</comment>
<keyword evidence="1" id="KW-1133">Transmembrane helix</keyword>